<dbReference type="EMBL" id="CP011125">
    <property type="protein sequence ID" value="AKF06698.1"/>
    <property type="molecule type" value="Genomic_DNA"/>
</dbReference>
<reference evidence="4 5" key="1">
    <citation type="submission" date="2015-03" db="EMBL/GenBank/DDBJ databases">
        <title>Genome assembly of Sandaracinus amylolyticus DSM 53668.</title>
        <authorList>
            <person name="Sharma G."/>
            <person name="Subramanian S."/>
        </authorList>
    </citation>
    <scope>NUCLEOTIDE SEQUENCE [LARGE SCALE GENOMIC DNA]</scope>
    <source>
        <strain evidence="4 5">DSM 53668</strain>
    </source>
</reference>
<dbReference type="InterPro" id="IPR002935">
    <property type="entry name" value="SAM_O-MeTrfase"/>
</dbReference>
<evidence type="ECO:0000313" key="4">
    <source>
        <dbReference type="EMBL" id="AKF06698.1"/>
    </source>
</evidence>
<dbReference type="STRING" id="927083.DB32_003847"/>
<keyword evidence="2 4" id="KW-0808">Transferase</keyword>
<evidence type="ECO:0000256" key="1">
    <source>
        <dbReference type="ARBA" id="ARBA00022603"/>
    </source>
</evidence>
<dbReference type="RefSeq" id="WP_053233845.1">
    <property type="nucleotide sequence ID" value="NZ_CP011125.1"/>
</dbReference>
<keyword evidence="3" id="KW-0949">S-adenosyl-L-methionine</keyword>
<dbReference type="InterPro" id="IPR029063">
    <property type="entry name" value="SAM-dependent_MTases_sf"/>
</dbReference>
<sequence length="221" mass="23853">MSSRAIGLSPELYDYVRACMPPEHPVLAWLREETAKLGGISRMQIGSDQGQLMQIFVRMLGARKVLEIGCFTGYSSTAMALAMAPGGLLITCDVSEQHTKLAREAWARAGVADRVSLRLAPALETCDALIAAGESGTLDLAFIDADKRNYEAYWERCMTLLRPGGVVLVDNVLWGGSVIDPSIDDEDTRAIRRLNGKVGRDPRVASAMIGIGDGLTIAVRS</sequence>
<dbReference type="PROSITE" id="PS51682">
    <property type="entry name" value="SAM_OMT_I"/>
    <property type="match status" value="1"/>
</dbReference>
<keyword evidence="1 4" id="KW-0489">Methyltransferase</keyword>
<dbReference type="Pfam" id="PF01596">
    <property type="entry name" value="Methyltransf_3"/>
    <property type="match status" value="1"/>
</dbReference>
<dbReference type="PANTHER" id="PTHR10509">
    <property type="entry name" value="O-METHYLTRANSFERASE-RELATED"/>
    <property type="match status" value="1"/>
</dbReference>
<dbReference type="Gene3D" id="3.40.50.150">
    <property type="entry name" value="Vaccinia Virus protein VP39"/>
    <property type="match status" value="1"/>
</dbReference>
<name>A0A0F6W3U8_9BACT</name>
<organism evidence="4 5">
    <name type="scientific">Sandaracinus amylolyticus</name>
    <dbReference type="NCBI Taxonomy" id="927083"/>
    <lineage>
        <taxon>Bacteria</taxon>
        <taxon>Pseudomonadati</taxon>
        <taxon>Myxococcota</taxon>
        <taxon>Polyangia</taxon>
        <taxon>Polyangiales</taxon>
        <taxon>Sandaracinaceae</taxon>
        <taxon>Sandaracinus</taxon>
    </lineage>
</organism>
<dbReference type="KEGG" id="samy:DB32_003847"/>
<dbReference type="OrthoDB" id="9811000at2"/>
<dbReference type="Proteomes" id="UP000034883">
    <property type="component" value="Chromosome"/>
</dbReference>
<dbReference type="SUPFAM" id="SSF53335">
    <property type="entry name" value="S-adenosyl-L-methionine-dependent methyltransferases"/>
    <property type="match status" value="1"/>
</dbReference>
<evidence type="ECO:0000256" key="3">
    <source>
        <dbReference type="ARBA" id="ARBA00022691"/>
    </source>
</evidence>
<evidence type="ECO:0000256" key="2">
    <source>
        <dbReference type="ARBA" id="ARBA00022679"/>
    </source>
</evidence>
<dbReference type="PANTHER" id="PTHR10509:SF14">
    <property type="entry name" value="CAFFEOYL-COA O-METHYLTRANSFERASE 3-RELATED"/>
    <property type="match status" value="1"/>
</dbReference>
<dbReference type="GO" id="GO:0032259">
    <property type="term" value="P:methylation"/>
    <property type="evidence" value="ECO:0007669"/>
    <property type="project" value="UniProtKB-KW"/>
</dbReference>
<evidence type="ECO:0000313" key="5">
    <source>
        <dbReference type="Proteomes" id="UP000034883"/>
    </source>
</evidence>
<proteinExistence type="predicted"/>
<dbReference type="CDD" id="cd02440">
    <property type="entry name" value="AdoMet_MTases"/>
    <property type="match status" value="1"/>
</dbReference>
<protein>
    <submittedName>
        <fullName evidence="4">O-methyltransferase</fullName>
    </submittedName>
</protein>
<dbReference type="AlphaFoldDB" id="A0A0F6W3U8"/>
<gene>
    <name evidence="4" type="ORF">DB32_003847</name>
</gene>
<dbReference type="GO" id="GO:0008757">
    <property type="term" value="F:S-adenosylmethionine-dependent methyltransferase activity"/>
    <property type="evidence" value="ECO:0007669"/>
    <property type="project" value="TreeGrafter"/>
</dbReference>
<dbReference type="InterPro" id="IPR050362">
    <property type="entry name" value="Cation-dep_OMT"/>
</dbReference>
<keyword evidence="5" id="KW-1185">Reference proteome</keyword>
<dbReference type="GO" id="GO:0008171">
    <property type="term" value="F:O-methyltransferase activity"/>
    <property type="evidence" value="ECO:0007669"/>
    <property type="project" value="InterPro"/>
</dbReference>
<accession>A0A0F6W3U8</accession>